<dbReference type="SMART" id="SM00173">
    <property type="entry name" value="RAS"/>
    <property type="match status" value="1"/>
</dbReference>
<accession>A0ABN7SE16</accession>
<keyword evidence="2" id="KW-0342">GTP-binding</keyword>
<dbReference type="Pfam" id="PF00071">
    <property type="entry name" value="Ras"/>
    <property type="match status" value="1"/>
</dbReference>
<reference evidence="3 4" key="1">
    <citation type="submission" date="2021-04" db="EMBL/GenBank/DDBJ databases">
        <authorList>
            <person name="Bliznina A."/>
        </authorList>
    </citation>
    <scope>NUCLEOTIDE SEQUENCE [LARGE SCALE GENOMIC DNA]</scope>
</reference>
<dbReference type="CDD" id="cd00876">
    <property type="entry name" value="Ras"/>
    <property type="match status" value="1"/>
</dbReference>
<keyword evidence="4" id="KW-1185">Reference proteome</keyword>
<dbReference type="InterPro" id="IPR020849">
    <property type="entry name" value="Small_GTPase_Ras-type"/>
</dbReference>
<dbReference type="Proteomes" id="UP001158576">
    <property type="component" value="Chromosome XSR"/>
</dbReference>
<dbReference type="Gene3D" id="3.40.50.300">
    <property type="entry name" value="P-loop containing nucleotide triphosphate hydrolases"/>
    <property type="match status" value="1"/>
</dbReference>
<dbReference type="InterPro" id="IPR027417">
    <property type="entry name" value="P-loop_NTPase"/>
</dbReference>
<sequence length="197" mass="22434">MSKTEKLRLVLFGEGGVGKSAITIRYFQRTFAEYYDPTIEDSYTKWCSTSSGARVFLEVTDTAGQESFEAIRDHYIQNGDGFMLCYSATCDKSFDRLDNFKDHIQRVKNSTKVPIMICANKIDLKADRVVTQEQGFEYAKKVDPESSEKVAKDKYIETSAKTGERVDEAFQKLLDMTYRHLNGKPEHKSPITCCTIS</sequence>
<protein>
    <submittedName>
        <fullName evidence="3">Oidioi.mRNA.OKI2018_I69.XSR.g14524.t1.cds</fullName>
    </submittedName>
</protein>
<evidence type="ECO:0000313" key="4">
    <source>
        <dbReference type="Proteomes" id="UP001158576"/>
    </source>
</evidence>
<dbReference type="PROSITE" id="PS51421">
    <property type="entry name" value="RAS"/>
    <property type="match status" value="1"/>
</dbReference>
<proteinExistence type="predicted"/>
<name>A0ABN7SE16_OIKDI</name>
<dbReference type="SUPFAM" id="SSF52540">
    <property type="entry name" value="P-loop containing nucleoside triphosphate hydrolases"/>
    <property type="match status" value="1"/>
</dbReference>
<dbReference type="PRINTS" id="PR00449">
    <property type="entry name" value="RASTRNSFRMNG"/>
</dbReference>
<evidence type="ECO:0000256" key="2">
    <source>
        <dbReference type="ARBA" id="ARBA00023134"/>
    </source>
</evidence>
<gene>
    <name evidence="3" type="ORF">OKIOD_LOCUS6082</name>
</gene>
<dbReference type="InterPro" id="IPR005225">
    <property type="entry name" value="Small_GTP-bd"/>
</dbReference>
<dbReference type="EMBL" id="OU015569">
    <property type="protein sequence ID" value="CAG5096226.1"/>
    <property type="molecule type" value="Genomic_DNA"/>
</dbReference>
<evidence type="ECO:0000313" key="3">
    <source>
        <dbReference type="EMBL" id="CAG5096226.1"/>
    </source>
</evidence>
<evidence type="ECO:0000256" key="1">
    <source>
        <dbReference type="ARBA" id="ARBA00022741"/>
    </source>
</evidence>
<dbReference type="PROSITE" id="PS51419">
    <property type="entry name" value="RAB"/>
    <property type="match status" value="1"/>
</dbReference>
<dbReference type="PROSITE" id="PS51420">
    <property type="entry name" value="RHO"/>
    <property type="match status" value="1"/>
</dbReference>
<dbReference type="PANTHER" id="PTHR24070">
    <property type="entry name" value="RAS, DI-RAS, AND RHEB FAMILY MEMBERS OF SMALL GTPASE SUPERFAMILY"/>
    <property type="match status" value="1"/>
</dbReference>
<organism evidence="3 4">
    <name type="scientific">Oikopleura dioica</name>
    <name type="common">Tunicate</name>
    <dbReference type="NCBI Taxonomy" id="34765"/>
    <lineage>
        <taxon>Eukaryota</taxon>
        <taxon>Metazoa</taxon>
        <taxon>Chordata</taxon>
        <taxon>Tunicata</taxon>
        <taxon>Appendicularia</taxon>
        <taxon>Copelata</taxon>
        <taxon>Oikopleuridae</taxon>
        <taxon>Oikopleura</taxon>
    </lineage>
</organism>
<dbReference type="SMART" id="SM00174">
    <property type="entry name" value="RHO"/>
    <property type="match status" value="1"/>
</dbReference>
<keyword evidence="1" id="KW-0547">Nucleotide-binding</keyword>
<dbReference type="NCBIfam" id="TIGR00231">
    <property type="entry name" value="small_GTP"/>
    <property type="match status" value="1"/>
</dbReference>
<dbReference type="SMART" id="SM00175">
    <property type="entry name" value="RAB"/>
    <property type="match status" value="1"/>
</dbReference>
<dbReference type="InterPro" id="IPR001806">
    <property type="entry name" value="Small_GTPase"/>
</dbReference>